<reference evidence="1 2" key="1">
    <citation type="journal article" date="2012" name="J. Bacteriol.">
        <title>Genome Sequence of Fibrella aestuarina BUZ 2T, a Filamentous Marine Bacterium.</title>
        <authorList>
            <person name="Filippini M."/>
            <person name="Qi W."/>
            <person name="Blom J."/>
            <person name="Goesmann A."/>
            <person name="Smits T.H."/>
            <person name="Bagheri H.C."/>
        </authorList>
    </citation>
    <scope>NUCLEOTIDE SEQUENCE [LARGE SCALE GENOMIC DNA]</scope>
    <source>
        <strain evidence="2">BUZ 2T</strain>
    </source>
</reference>
<evidence type="ECO:0000313" key="1">
    <source>
        <dbReference type="EMBL" id="CCH03047.1"/>
    </source>
</evidence>
<evidence type="ECO:0000313" key="2">
    <source>
        <dbReference type="Proteomes" id="UP000011058"/>
    </source>
</evidence>
<keyword evidence="2" id="KW-1185">Reference proteome</keyword>
<dbReference type="STRING" id="1166018.FAES_5048"/>
<dbReference type="AlphaFoldDB" id="I0KFZ4"/>
<accession>I0KFZ4</accession>
<dbReference type="Proteomes" id="UP000011058">
    <property type="component" value="Chromosome"/>
</dbReference>
<organism evidence="1 2">
    <name type="scientific">Fibrella aestuarina BUZ 2</name>
    <dbReference type="NCBI Taxonomy" id="1166018"/>
    <lineage>
        <taxon>Bacteria</taxon>
        <taxon>Pseudomonadati</taxon>
        <taxon>Bacteroidota</taxon>
        <taxon>Cytophagia</taxon>
        <taxon>Cytophagales</taxon>
        <taxon>Spirosomataceae</taxon>
        <taxon>Fibrella</taxon>
    </lineage>
</organism>
<gene>
    <name evidence="1" type="ORF">FAES_5048</name>
</gene>
<sequence>MAFNNSTLTRTFMTLTQVTSIDEVVKFFSANPHDRQPAPADVVELVASTKPVEPNNTLYWDVWRTDYANNTTRYPFISGQAQLMLSRQIKIGNDPFSATLIFPFDLTVTIAKVVIDQQKDEMTIWVYKSARYWQYIRSLGRSVARVFEDFRPDSLTIGIQLLAQMDSQTPSHTETAAAQPD</sequence>
<protein>
    <submittedName>
        <fullName evidence="1">Uncharacterized protein</fullName>
    </submittedName>
</protein>
<name>I0KFZ4_9BACT</name>
<dbReference type="EMBL" id="HE796683">
    <property type="protein sequence ID" value="CCH03047.1"/>
    <property type="molecule type" value="Genomic_DNA"/>
</dbReference>
<dbReference type="HOGENOM" id="CLU_1486957_0_0_10"/>
<dbReference type="KEGG" id="fae:FAES_5048"/>
<proteinExistence type="predicted"/>